<reference evidence="9 10" key="1">
    <citation type="submission" date="2021-03" db="EMBL/GenBank/DDBJ databases">
        <title>Fibrella sp. HMF5405 genome sequencing and assembly.</title>
        <authorList>
            <person name="Kang H."/>
            <person name="Kim H."/>
            <person name="Bae S."/>
            <person name="Joh K."/>
        </authorList>
    </citation>
    <scope>NUCLEOTIDE SEQUENCE [LARGE SCALE GENOMIC DNA]</scope>
    <source>
        <strain evidence="9 10">HMF5405</strain>
    </source>
</reference>
<evidence type="ECO:0000313" key="9">
    <source>
        <dbReference type="EMBL" id="MBO0947909.1"/>
    </source>
</evidence>
<evidence type="ECO:0000259" key="7">
    <source>
        <dbReference type="Pfam" id="PF07980"/>
    </source>
</evidence>
<protein>
    <submittedName>
        <fullName evidence="9">RagB/SusD family nutrient uptake outer membrane protein</fullName>
    </submittedName>
</protein>
<evidence type="ECO:0000256" key="1">
    <source>
        <dbReference type="ARBA" id="ARBA00004442"/>
    </source>
</evidence>
<feature type="region of interest" description="Disordered" evidence="6">
    <location>
        <begin position="291"/>
        <end position="314"/>
    </location>
</feature>
<keyword evidence="5" id="KW-0998">Cell outer membrane</keyword>
<dbReference type="Pfam" id="PF07980">
    <property type="entry name" value="SusD_RagB"/>
    <property type="match status" value="1"/>
</dbReference>
<evidence type="ECO:0000259" key="8">
    <source>
        <dbReference type="Pfam" id="PF14322"/>
    </source>
</evidence>
<dbReference type="Pfam" id="PF14322">
    <property type="entry name" value="SusD-like_3"/>
    <property type="match status" value="1"/>
</dbReference>
<dbReference type="Gene3D" id="1.25.40.390">
    <property type="match status" value="1"/>
</dbReference>
<keyword evidence="10" id="KW-1185">Reference proteome</keyword>
<comment type="caution">
    <text evidence="9">The sequence shown here is derived from an EMBL/GenBank/DDBJ whole genome shotgun (WGS) entry which is preliminary data.</text>
</comment>
<evidence type="ECO:0000256" key="6">
    <source>
        <dbReference type="SAM" id="MobiDB-lite"/>
    </source>
</evidence>
<proteinExistence type="inferred from homology"/>
<dbReference type="InterPro" id="IPR012944">
    <property type="entry name" value="SusD_RagB_dom"/>
</dbReference>
<evidence type="ECO:0000313" key="10">
    <source>
        <dbReference type="Proteomes" id="UP000664628"/>
    </source>
</evidence>
<dbReference type="SUPFAM" id="SSF48452">
    <property type="entry name" value="TPR-like"/>
    <property type="match status" value="1"/>
</dbReference>
<dbReference type="InterPro" id="IPR033985">
    <property type="entry name" value="SusD-like_N"/>
</dbReference>
<accession>A0ABS3JF31</accession>
<comment type="similarity">
    <text evidence="2">Belongs to the SusD family.</text>
</comment>
<keyword evidence="3" id="KW-0732">Signal</keyword>
<dbReference type="RefSeq" id="WP_207327803.1">
    <property type="nucleotide sequence ID" value="NZ_JAFMYW010000001.1"/>
</dbReference>
<dbReference type="InterPro" id="IPR011990">
    <property type="entry name" value="TPR-like_helical_dom_sf"/>
</dbReference>
<evidence type="ECO:0000256" key="5">
    <source>
        <dbReference type="ARBA" id="ARBA00023237"/>
    </source>
</evidence>
<comment type="subcellular location">
    <subcellularLocation>
        <location evidence="1">Cell outer membrane</location>
    </subcellularLocation>
</comment>
<evidence type="ECO:0000256" key="3">
    <source>
        <dbReference type="ARBA" id="ARBA00022729"/>
    </source>
</evidence>
<name>A0ABS3JF31_9BACT</name>
<dbReference type="PROSITE" id="PS51257">
    <property type="entry name" value="PROKAR_LIPOPROTEIN"/>
    <property type="match status" value="1"/>
</dbReference>
<dbReference type="EMBL" id="JAFMYW010000001">
    <property type="protein sequence ID" value="MBO0947909.1"/>
    <property type="molecule type" value="Genomic_DNA"/>
</dbReference>
<organism evidence="9 10">
    <name type="scientific">Fibrella forsythiae</name>
    <dbReference type="NCBI Taxonomy" id="2817061"/>
    <lineage>
        <taxon>Bacteria</taxon>
        <taxon>Pseudomonadati</taxon>
        <taxon>Bacteroidota</taxon>
        <taxon>Cytophagia</taxon>
        <taxon>Cytophagales</taxon>
        <taxon>Spirosomataceae</taxon>
        <taxon>Fibrella</taxon>
    </lineage>
</organism>
<dbReference type="Proteomes" id="UP000664628">
    <property type="component" value="Unassembled WGS sequence"/>
</dbReference>
<feature type="compositionally biased region" description="Polar residues" evidence="6">
    <location>
        <begin position="291"/>
        <end position="307"/>
    </location>
</feature>
<feature type="domain" description="SusD-like N-terminal" evidence="8">
    <location>
        <begin position="103"/>
        <end position="222"/>
    </location>
</feature>
<evidence type="ECO:0000256" key="4">
    <source>
        <dbReference type="ARBA" id="ARBA00023136"/>
    </source>
</evidence>
<evidence type="ECO:0000256" key="2">
    <source>
        <dbReference type="ARBA" id="ARBA00006275"/>
    </source>
</evidence>
<feature type="domain" description="RagB/SusD" evidence="7">
    <location>
        <begin position="276"/>
        <end position="583"/>
    </location>
</feature>
<keyword evidence="4" id="KW-0472">Membrane</keyword>
<sequence>MKFSYKFLAVCCATLALTSCKDVLDKTDLSSTSGDLIFKDSTLSQMNLDYIYDQNLPTGIATLGPSTPSVTSLTDESFGESKLLEGTLLVNEVSDFGTALSATNNYGKIRVINMFLSDVKNGSLPQATKNKLRGQAQFFRAWRYFDLVRLYGGVPLVLTPLAAVGVEARDAAFLPRNTTAESFAQIVKDLDSTIASVPGKWASSADWGRITKGAAAALKGRVLMTAASPQFNPSDDQTKWQAAYDANKQAYDLLTANGYGLHASFDQLWFQEVNNPEAVFLTGYNTSTGDQTKKNNGYDNATRPSYNGTGGGSNQPSWEMVKAFPMLDGKKPTESTKYAYTDQLFYKNRDPRFDKTIAYNGVTWPLNGNTANKVWTYFAGGKTVEAKASNTGFYARKAINPTAAIGDVQYSGTDWIEIRFAEVLLNLAESAVGVNKLDEAYTQLKAVRKRAGLEAGTDGLYGLKANMSRTELFDAILYERQIEFAFEGKRFWDLRRWKLIEKTLNGTRRTGVTINLKTTGVPADFATTRDNVSLDLAYTNYFTLVFKQLDTKYAINWKPEYYFFAIPQTAIDNNPKLIQNTTWGGAFDPLK</sequence>
<gene>
    <name evidence="9" type="ORF">J2I46_04900</name>
</gene>